<evidence type="ECO:0000313" key="2">
    <source>
        <dbReference type="EMBL" id="OGY93680.1"/>
    </source>
</evidence>
<reference evidence="2 3" key="1">
    <citation type="journal article" date="2016" name="Nat. Commun.">
        <title>Thousands of microbial genomes shed light on interconnected biogeochemical processes in an aquifer system.</title>
        <authorList>
            <person name="Anantharaman K."/>
            <person name="Brown C.T."/>
            <person name="Hug L.A."/>
            <person name="Sharon I."/>
            <person name="Castelle C.J."/>
            <person name="Probst A.J."/>
            <person name="Thomas B.C."/>
            <person name="Singh A."/>
            <person name="Wilkins M.J."/>
            <person name="Karaoz U."/>
            <person name="Brodie E.L."/>
            <person name="Williams K.H."/>
            <person name="Hubbard S.S."/>
            <person name="Banfield J.F."/>
        </authorList>
    </citation>
    <scope>NUCLEOTIDE SEQUENCE [LARGE SCALE GENOMIC DNA]</scope>
</reference>
<gene>
    <name evidence="2" type="ORF">A2406_03880</name>
</gene>
<feature type="transmembrane region" description="Helical" evidence="1">
    <location>
        <begin position="71"/>
        <end position="94"/>
    </location>
</feature>
<feature type="transmembrane region" description="Helical" evidence="1">
    <location>
        <begin position="12"/>
        <end position="33"/>
    </location>
</feature>
<name>A0A1G2BZC8_9BACT</name>
<evidence type="ECO:0000313" key="3">
    <source>
        <dbReference type="Proteomes" id="UP000177626"/>
    </source>
</evidence>
<dbReference type="EMBL" id="MHKQ01000018">
    <property type="protein sequence ID" value="OGY93680.1"/>
    <property type="molecule type" value="Genomic_DNA"/>
</dbReference>
<evidence type="ECO:0000256" key="1">
    <source>
        <dbReference type="SAM" id="Phobius"/>
    </source>
</evidence>
<comment type="caution">
    <text evidence="2">The sequence shown here is derived from an EMBL/GenBank/DDBJ whole genome shotgun (WGS) entry which is preliminary data.</text>
</comment>
<keyword evidence="1" id="KW-0472">Membrane</keyword>
<dbReference type="AlphaFoldDB" id="A0A1G2BZC8"/>
<accession>A0A1G2BZC8</accession>
<dbReference type="Proteomes" id="UP000177626">
    <property type="component" value="Unassembled WGS sequence"/>
</dbReference>
<feature type="transmembrane region" description="Helical" evidence="1">
    <location>
        <begin position="45"/>
        <end position="65"/>
    </location>
</feature>
<protein>
    <submittedName>
        <fullName evidence="2">Iron hydrogenase</fullName>
    </submittedName>
</protein>
<keyword evidence="1" id="KW-1133">Transmembrane helix</keyword>
<feature type="transmembrane region" description="Helical" evidence="1">
    <location>
        <begin position="145"/>
        <end position="164"/>
    </location>
</feature>
<keyword evidence="1" id="KW-0812">Transmembrane</keyword>
<proteinExistence type="predicted"/>
<organism evidence="2 3">
    <name type="scientific">Candidatus Komeilibacteria bacterium RIFOXYC1_FULL_37_11</name>
    <dbReference type="NCBI Taxonomy" id="1798555"/>
    <lineage>
        <taxon>Bacteria</taxon>
        <taxon>Candidatus Komeiliibacteriota</taxon>
    </lineage>
</organism>
<feature type="transmembrane region" description="Helical" evidence="1">
    <location>
        <begin position="106"/>
        <end position="133"/>
    </location>
</feature>
<sequence length="170" mass="18428">MALTKTLTWDRAKTITTAQFITLLGIATAVPLFHQQWLTGPIVNAMLLIAVVLLGSQNAIVLALLPSTIALGVGLLPAILAPMIPFIIISNVIFILGFHYLREKNFWLGVAVGSVLKFAFLWATSFVVINLLIKKELAASVSAMMSWPQLVTALLGGVIAYAFLKKIKKL</sequence>